<dbReference type="CDD" id="cd06581">
    <property type="entry name" value="TM_PBP1_LivM_like"/>
    <property type="match status" value="1"/>
</dbReference>
<keyword evidence="2" id="KW-0813">Transport</keyword>
<feature type="transmembrane region" description="Helical" evidence="9">
    <location>
        <begin position="90"/>
        <end position="112"/>
    </location>
</feature>
<sequence>MDILIQTVFNGVVASAVYFLIAAGITFVFGLTKLINFAHGQFFVLAMFVAYELTRLGLNFFVAAAAAIVVGALLGYLSERLLFRFTSANPYNGLIVGLGLLLVLEAVALKIWGGFPVRVPASFSGGFGVGSSFFSYNRITVLAIAVALAAVLFRLLKSSRLGQQLQAAHENPVAAAHVGINVGRMVTYAFIVGSGLAGLGGVLLGTLQPMSAFDGHGLIIKGFAVALLGGLGNLSGAMKASVLYGVGETLVASYLIPDFVPIFTYGVIIVVLVFRPGGLFEKGQGSEQTFSRNSIGRIHRQRDLTRGERLTVLLVALACAPMLFELAPDSHAQALLVVAALYAVQVYALSYVYETTGILSIAQAGLMLVGAYTGGVLAMHLGLGFWWALLVAVPVTALFGGALGFIVARCTGHYLLLTTLAFSALLYQVALTAQSLTNGDNGIILAQELPSFGPFGFESLREQFYVIAVAAALAVGGLAILRRTRYGRQLLAIRENESLARSLGLRVGFLKTTIFALSGVVSAVGGVLYLYSQRVIAPASFETALSIEIVIMLVLGGRGLLGPAIGAVVFVVVPELLGLTPIDQQLVFGAGLIAVILLSPDGFVPTFRAGYNRLVRMISRRPAETYNIVDPAPQVAPQKEVV</sequence>
<dbReference type="InterPro" id="IPR001851">
    <property type="entry name" value="ABC_transp_permease"/>
</dbReference>
<accession>A0A5M3X0U7</accession>
<feature type="transmembrane region" description="Helical" evidence="9">
    <location>
        <begin position="218"/>
        <end position="238"/>
    </location>
</feature>
<comment type="subcellular location">
    <subcellularLocation>
        <location evidence="1">Cell membrane</location>
        <topology evidence="1">Multi-pass membrane protein</topology>
    </subcellularLocation>
</comment>
<gene>
    <name evidence="10" type="ORF">Amac_083510</name>
</gene>
<dbReference type="OrthoDB" id="9807115at2"/>
<feature type="transmembrane region" description="Helical" evidence="9">
    <location>
        <begin position="464"/>
        <end position="482"/>
    </location>
</feature>
<dbReference type="RefSeq" id="WP_155359914.1">
    <property type="nucleotide sequence ID" value="NZ_BAAAHL010000007.1"/>
</dbReference>
<reference evidence="10 11" key="1">
    <citation type="submission" date="2019-10" db="EMBL/GenBank/DDBJ databases">
        <title>Whole genome shotgun sequence of Acrocarpospora macrocephala NBRC 16266.</title>
        <authorList>
            <person name="Ichikawa N."/>
            <person name="Kimura A."/>
            <person name="Kitahashi Y."/>
            <person name="Komaki H."/>
            <person name="Oguchi A."/>
        </authorList>
    </citation>
    <scope>NUCLEOTIDE SEQUENCE [LARGE SCALE GENOMIC DNA]</scope>
    <source>
        <strain evidence="10 11">NBRC 16266</strain>
    </source>
</reference>
<proteinExistence type="inferred from homology"/>
<protein>
    <submittedName>
        <fullName evidence="10">ABC transporter permease</fullName>
    </submittedName>
</protein>
<evidence type="ECO:0000313" key="11">
    <source>
        <dbReference type="Proteomes" id="UP000331127"/>
    </source>
</evidence>
<feature type="transmembrane region" description="Helical" evidence="9">
    <location>
        <begin position="58"/>
        <end position="78"/>
    </location>
</feature>
<dbReference type="GO" id="GO:0005886">
    <property type="term" value="C:plasma membrane"/>
    <property type="evidence" value="ECO:0007669"/>
    <property type="project" value="UniProtKB-SubCell"/>
</dbReference>
<evidence type="ECO:0000256" key="6">
    <source>
        <dbReference type="ARBA" id="ARBA00022989"/>
    </source>
</evidence>
<evidence type="ECO:0000256" key="4">
    <source>
        <dbReference type="ARBA" id="ARBA00022692"/>
    </source>
</evidence>
<organism evidence="10 11">
    <name type="scientific">Acrocarpospora macrocephala</name>
    <dbReference type="NCBI Taxonomy" id="150177"/>
    <lineage>
        <taxon>Bacteria</taxon>
        <taxon>Bacillati</taxon>
        <taxon>Actinomycetota</taxon>
        <taxon>Actinomycetes</taxon>
        <taxon>Streptosporangiales</taxon>
        <taxon>Streptosporangiaceae</taxon>
        <taxon>Acrocarpospora</taxon>
    </lineage>
</organism>
<keyword evidence="11" id="KW-1185">Reference proteome</keyword>
<dbReference type="AlphaFoldDB" id="A0A5M3X0U7"/>
<evidence type="ECO:0000256" key="2">
    <source>
        <dbReference type="ARBA" id="ARBA00022448"/>
    </source>
</evidence>
<dbReference type="Pfam" id="PF02653">
    <property type="entry name" value="BPD_transp_2"/>
    <property type="match status" value="2"/>
</dbReference>
<comment type="caution">
    <text evidence="10">The sequence shown here is derived from an EMBL/GenBank/DDBJ whole genome shotgun (WGS) entry which is preliminary data.</text>
</comment>
<dbReference type="GO" id="GO:0006865">
    <property type="term" value="P:amino acid transport"/>
    <property type="evidence" value="ECO:0007669"/>
    <property type="project" value="UniProtKB-KW"/>
</dbReference>
<feature type="transmembrane region" description="Helical" evidence="9">
    <location>
        <begin position="250"/>
        <end position="274"/>
    </location>
</feature>
<feature type="transmembrane region" description="Helical" evidence="9">
    <location>
        <begin position="414"/>
        <end position="431"/>
    </location>
</feature>
<name>A0A5M3X0U7_9ACTN</name>
<dbReference type="CDD" id="cd06582">
    <property type="entry name" value="TM_PBP1_LivH_like"/>
    <property type="match status" value="1"/>
</dbReference>
<feature type="transmembrane region" description="Helical" evidence="9">
    <location>
        <begin position="7"/>
        <end position="28"/>
    </location>
</feature>
<feature type="transmembrane region" description="Helical" evidence="9">
    <location>
        <begin position="334"/>
        <end position="353"/>
    </location>
</feature>
<feature type="transmembrane region" description="Helical" evidence="9">
    <location>
        <begin position="385"/>
        <end position="407"/>
    </location>
</feature>
<feature type="transmembrane region" description="Helical" evidence="9">
    <location>
        <begin position="133"/>
        <end position="156"/>
    </location>
</feature>
<dbReference type="PANTHER" id="PTHR11795">
    <property type="entry name" value="BRANCHED-CHAIN AMINO ACID TRANSPORT SYSTEM PERMEASE PROTEIN LIVH"/>
    <property type="match status" value="1"/>
</dbReference>
<keyword evidence="7 9" id="KW-0472">Membrane</keyword>
<dbReference type="GO" id="GO:0015658">
    <property type="term" value="F:branched-chain amino acid transmembrane transporter activity"/>
    <property type="evidence" value="ECO:0007669"/>
    <property type="project" value="InterPro"/>
</dbReference>
<evidence type="ECO:0000256" key="1">
    <source>
        <dbReference type="ARBA" id="ARBA00004651"/>
    </source>
</evidence>
<feature type="transmembrane region" description="Helical" evidence="9">
    <location>
        <begin position="560"/>
        <end position="580"/>
    </location>
</feature>
<evidence type="ECO:0000256" key="9">
    <source>
        <dbReference type="SAM" id="Phobius"/>
    </source>
</evidence>
<keyword evidence="6 9" id="KW-1133">Transmembrane helix</keyword>
<keyword evidence="5" id="KW-0029">Amino-acid transport</keyword>
<keyword evidence="4 9" id="KW-0812">Transmembrane</keyword>
<dbReference type="InterPro" id="IPR043428">
    <property type="entry name" value="LivM-like"/>
</dbReference>
<comment type="similarity">
    <text evidence="8">Belongs to the binding-protein-dependent transport system permease family. LivHM subfamily.</text>
</comment>
<keyword evidence="3" id="KW-1003">Cell membrane</keyword>
<evidence type="ECO:0000256" key="8">
    <source>
        <dbReference type="ARBA" id="ARBA00037998"/>
    </source>
</evidence>
<evidence type="ECO:0000256" key="7">
    <source>
        <dbReference type="ARBA" id="ARBA00023136"/>
    </source>
</evidence>
<evidence type="ECO:0000256" key="3">
    <source>
        <dbReference type="ARBA" id="ARBA00022475"/>
    </source>
</evidence>
<dbReference type="Proteomes" id="UP000331127">
    <property type="component" value="Unassembled WGS sequence"/>
</dbReference>
<feature type="transmembrane region" description="Helical" evidence="9">
    <location>
        <begin position="586"/>
        <end position="611"/>
    </location>
</feature>
<dbReference type="EMBL" id="BLAE01000064">
    <property type="protein sequence ID" value="GES14754.1"/>
    <property type="molecule type" value="Genomic_DNA"/>
</dbReference>
<feature type="transmembrane region" description="Helical" evidence="9">
    <location>
        <begin position="185"/>
        <end position="206"/>
    </location>
</feature>
<feature type="transmembrane region" description="Helical" evidence="9">
    <location>
        <begin position="503"/>
        <end position="529"/>
    </location>
</feature>
<evidence type="ECO:0000313" key="10">
    <source>
        <dbReference type="EMBL" id="GES14754.1"/>
    </source>
</evidence>
<dbReference type="PANTHER" id="PTHR11795:SF445">
    <property type="entry name" value="AMINO ACID ABC TRANSPORTER PERMEASE PROTEIN"/>
    <property type="match status" value="1"/>
</dbReference>
<feature type="transmembrane region" description="Helical" evidence="9">
    <location>
        <begin position="360"/>
        <end position="379"/>
    </location>
</feature>
<dbReference type="InterPro" id="IPR052157">
    <property type="entry name" value="BCAA_transport_permease"/>
</dbReference>
<evidence type="ECO:0000256" key="5">
    <source>
        <dbReference type="ARBA" id="ARBA00022970"/>
    </source>
</evidence>